<evidence type="ECO:0000256" key="2">
    <source>
        <dbReference type="SAM" id="SignalP"/>
    </source>
</evidence>
<dbReference type="Pfam" id="PF06521">
    <property type="entry name" value="PAR1"/>
    <property type="match status" value="1"/>
</dbReference>
<accession>A0A1D1YII9</accession>
<dbReference type="PANTHER" id="PTHR33649">
    <property type="entry name" value="PAR1 PROTEIN"/>
    <property type="match status" value="1"/>
</dbReference>
<name>A0A1D1YII9_9ARAE</name>
<feature type="region of interest" description="Disordered" evidence="1">
    <location>
        <begin position="163"/>
        <end position="194"/>
    </location>
</feature>
<dbReference type="EMBL" id="GDJX01013484">
    <property type="protein sequence ID" value="JAT54452.1"/>
    <property type="molecule type" value="Transcribed_RNA"/>
</dbReference>
<dbReference type="InterPro" id="IPR009489">
    <property type="entry name" value="PAR1"/>
</dbReference>
<gene>
    <name evidence="3" type="primary">mnmE_4</name>
    <name evidence="3" type="ORF">g.28317</name>
</gene>
<evidence type="ECO:0000313" key="3">
    <source>
        <dbReference type="EMBL" id="JAT54452.1"/>
    </source>
</evidence>
<dbReference type="AlphaFoldDB" id="A0A1D1YII9"/>
<evidence type="ECO:0000256" key="1">
    <source>
        <dbReference type="SAM" id="MobiDB-lite"/>
    </source>
</evidence>
<reference evidence="3" key="1">
    <citation type="submission" date="2015-07" db="EMBL/GenBank/DDBJ databases">
        <title>Transcriptome Assembly of Anthurium amnicola.</title>
        <authorList>
            <person name="Suzuki J."/>
        </authorList>
    </citation>
    <scope>NUCLEOTIDE SEQUENCE</scope>
</reference>
<dbReference type="PANTHER" id="PTHR33649:SF2">
    <property type="entry name" value="PAR1 PROTEIN"/>
    <property type="match status" value="1"/>
</dbReference>
<protein>
    <submittedName>
        <fullName evidence="3">tRNA modification GTPase MnmE</fullName>
    </submittedName>
</protein>
<feature type="chain" id="PRO_5008900252" evidence="2">
    <location>
        <begin position="28"/>
        <end position="194"/>
    </location>
</feature>
<feature type="compositionally biased region" description="Low complexity" evidence="1">
    <location>
        <begin position="175"/>
        <end position="188"/>
    </location>
</feature>
<proteinExistence type="predicted"/>
<organism evidence="3">
    <name type="scientific">Anthurium amnicola</name>
    <dbReference type="NCBI Taxonomy" id="1678845"/>
    <lineage>
        <taxon>Eukaryota</taxon>
        <taxon>Viridiplantae</taxon>
        <taxon>Streptophyta</taxon>
        <taxon>Embryophyta</taxon>
        <taxon>Tracheophyta</taxon>
        <taxon>Spermatophyta</taxon>
        <taxon>Magnoliopsida</taxon>
        <taxon>Liliopsida</taxon>
        <taxon>Araceae</taxon>
        <taxon>Pothoideae</taxon>
        <taxon>Potheae</taxon>
        <taxon>Anthurium</taxon>
    </lineage>
</organism>
<sequence length="194" mass="20513">MASNEYSCAAILRLGLLLTFFLQGVLGGTITCERLSQTACAFAVSSAGARCVLEKQIGRGGSEEYVCRTSAIRAARLSGWIETDDCVEACGVDRASLGISSDSLLESRFTQKLCSPRCYQACPNIVDLYFNLAAGEGMFLPKLCEEQNGRTNVRRVMAEMRSSGMVAPGPEPGKLQAAAPAKSATLLASGPSQA</sequence>
<feature type="signal peptide" evidence="2">
    <location>
        <begin position="1"/>
        <end position="27"/>
    </location>
</feature>
<keyword evidence="2" id="KW-0732">Signal</keyword>